<feature type="compositionally biased region" description="Polar residues" evidence="6">
    <location>
        <begin position="129"/>
        <end position="138"/>
    </location>
</feature>
<feature type="domain" description="Threonine/Serine exporter ThrE" evidence="9">
    <location>
        <begin position="1124"/>
        <end position="1235"/>
    </location>
</feature>
<feature type="domain" description="Threonine/serine exporter-like N-terminal" evidence="8">
    <location>
        <begin position="793"/>
        <end position="858"/>
    </location>
</feature>
<feature type="region of interest" description="Disordered" evidence="6">
    <location>
        <begin position="734"/>
        <end position="774"/>
    </location>
</feature>
<feature type="transmembrane region" description="Helical" evidence="7">
    <location>
        <begin position="1096"/>
        <end position="1113"/>
    </location>
</feature>
<feature type="transmembrane region" description="Helical" evidence="7">
    <location>
        <begin position="1045"/>
        <end position="1065"/>
    </location>
</feature>
<dbReference type="InterPro" id="IPR024528">
    <property type="entry name" value="ThrE_2"/>
</dbReference>
<feature type="compositionally biased region" description="Acidic residues" evidence="6">
    <location>
        <begin position="375"/>
        <end position="386"/>
    </location>
</feature>
<feature type="domain" description="Threonine/serine exporter-like N-terminal" evidence="8">
    <location>
        <begin position="880"/>
        <end position="1063"/>
    </location>
</feature>
<feature type="region of interest" description="Disordered" evidence="6">
    <location>
        <begin position="213"/>
        <end position="262"/>
    </location>
</feature>
<accession>A0ABR2ZDM8</accession>
<evidence type="ECO:0000313" key="11">
    <source>
        <dbReference type="Proteomes" id="UP001437256"/>
    </source>
</evidence>
<feature type="region of interest" description="Disordered" evidence="6">
    <location>
        <begin position="1"/>
        <end position="192"/>
    </location>
</feature>
<feature type="compositionally biased region" description="Polar residues" evidence="6">
    <location>
        <begin position="88"/>
        <end position="104"/>
    </location>
</feature>
<feature type="compositionally biased region" description="Basic and acidic residues" evidence="6">
    <location>
        <begin position="734"/>
        <end position="767"/>
    </location>
</feature>
<feature type="compositionally biased region" description="Low complexity" evidence="6">
    <location>
        <begin position="443"/>
        <end position="466"/>
    </location>
</feature>
<keyword evidence="11" id="KW-1185">Reference proteome</keyword>
<dbReference type="InterPro" id="IPR010619">
    <property type="entry name" value="ThrE-like_N"/>
</dbReference>
<evidence type="ECO:0000256" key="4">
    <source>
        <dbReference type="ARBA" id="ARBA00023136"/>
    </source>
</evidence>
<organism evidence="10 11">
    <name type="scientific">Marasmius tenuissimus</name>
    <dbReference type="NCBI Taxonomy" id="585030"/>
    <lineage>
        <taxon>Eukaryota</taxon>
        <taxon>Fungi</taxon>
        <taxon>Dikarya</taxon>
        <taxon>Basidiomycota</taxon>
        <taxon>Agaricomycotina</taxon>
        <taxon>Agaricomycetes</taxon>
        <taxon>Agaricomycetidae</taxon>
        <taxon>Agaricales</taxon>
        <taxon>Marasmiineae</taxon>
        <taxon>Marasmiaceae</taxon>
        <taxon>Marasmius</taxon>
    </lineage>
</organism>
<dbReference type="Pfam" id="PF12821">
    <property type="entry name" value="ThrE_2"/>
    <property type="match status" value="1"/>
</dbReference>
<comment type="subcellular location">
    <subcellularLocation>
        <location evidence="1">Membrane</location>
        <topology evidence="1">Multi-pass membrane protein</topology>
    </subcellularLocation>
</comment>
<evidence type="ECO:0000256" key="5">
    <source>
        <dbReference type="ARBA" id="ARBA00034125"/>
    </source>
</evidence>
<sequence length="1254" mass="136146">MAPPEPPTHIRPSIMAGSSSEAKQQEDSNGSGTVRSSGGARKVVQWLDDHLNSQSQPSSSRHHVLDERGRDPKAFNSLTSALERHKSQQLPSRSTTDANPVLNDNETETKRRPSLIHYFPPRRNRSVPRINTQSLSPESHNRYSSASPPTTSTNSPPTFPNSPVNRADPPRPIEVPGQFIEPNERAGLPGTTDPEVFAEREAASIVRAHTTRRKGFFRGFRSGNRHSKSKPSGGPPGGDPTDNRVKSHDYAAGPGHAPTNVEHLTAGVDAPRPHDLERDADTASIQTTASIADIVPPNSGILSALLALYNSQQRTNDEYDRLSSTTSGASTPAFEEVPERPWVEQQSPRGRGSGRYGSRRRGMSRSRSQSRETILEENDEAVDEFDEVFRKAHENAQATRRPTHVRVSSSPSPANRVQSRPLMSPPLPRPQSMPSPPPDYTHSPLSQSPQQMQSPQLHVLNEPQQEAHPEPPAVTQPQRSIPHKSSLPTLSSLNPFSTQRPAQARNAGGVIGPLIASTANISGAAAPANSRIAPNPKRPGYHLSRYSWEDRLPKFKKDKDRTKPTRRQSKSLDNADLPLGGEGSHSSRGVSVESDSTATHLPMTAPVSAYVSPPTPPAGLEKRESASGYFSSTTGNRAKWTGVLNLRGNAAREENVSGGTTSSVGEKSEKGGGSWGWSGRLTPGGYSGRNTPVGGKSGRSTPTTQNSSPRTPPALTLTPTPLSEIGEWISDAWFDKGRGEKDPEKRERRERDRLQREKDRERREKERKDKKRRKKAEIFITRHVAQILQRQEFLLKLARSMMMFGAPAHRLPAQIAATARVLEIPLSCLYLPDVMIISFDDMLGSLGTSSSTVSVDTGTDSPSARSSTMGTPPTLSAHTSSLKLLRQTAALDLGKLKDAYDIYWKVIHDEVSVADASGGLDDLMRRKVRYGRWQSMFIGGMCSASICSLSFGGSFVDCLAVFPLGVLLVFIQSLAARNELYSNVFEITITTLFSFMSAALASTNKICYSAVASSSIVLILPGFIVLSGALEVLSRNIVSGSVRMCYAVVYCLFLGFGLAMGAEAYQKITGRGVVGLADTACAYSHNDTQWWNSNVSTWWAFLTVPMFSLFLTMRNQGPLFKLEMLVTIVIACTGWVTNHFVGTVFVGQADISAAVGAFVVGFIANMYGRFFSGNAFVIMITGILFQVPSGLGNNGLLVFVDQQSSGSSESYLSGFQTALQLISVAIGLTVGLGISLFLAYPIQSRRRAGGVFSL</sequence>
<evidence type="ECO:0000259" key="9">
    <source>
        <dbReference type="Pfam" id="PF12821"/>
    </source>
</evidence>
<feature type="compositionally biased region" description="Low complexity" evidence="6">
    <location>
        <begin position="850"/>
        <end position="861"/>
    </location>
</feature>
<feature type="region of interest" description="Disordered" evidence="6">
    <location>
        <begin position="525"/>
        <end position="634"/>
    </location>
</feature>
<comment type="caution">
    <text evidence="10">The sequence shown here is derived from an EMBL/GenBank/DDBJ whole genome shotgun (WGS) entry which is preliminary data.</text>
</comment>
<feature type="compositionally biased region" description="Polar residues" evidence="6">
    <location>
        <begin position="584"/>
        <end position="599"/>
    </location>
</feature>
<feature type="compositionally biased region" description="Polar residues" evidence="6">
    <location>
        <begin position="16"/>
        <end position="36"/>
    </location>
</feature>
<feature type="transmembrane region" description="Helical" evidence="7">
    <location>
        <begin position="1008"/>
        <end position="1033"/>
    </location>
</feature>
<feature type="transmembrane region" description="Helical" evidence="7">
    <location>
        <begin position="1219"/>
        <end position="1240"/>
    </location>
</feature>
<feature type="region of interest" description="Disordered" evidence="6">
    <location>
        <begin position="317"/>
        <end position="503"/>
    </location>
</feature>
<feature type="compositionally biased region" description="Basic and acidic residues" evidence="6">
    <location>
        <begin position="63"/>
        <end position="73"/>
    </location>
</feature>
<evidence type="ECO:0000256" key="3">
    <source>
        <dbReference type="ARBA" id="ARBA00022989"/>
    </source>
</evidence>
<feature type="transmembrane region" description="Helical" evidence="7">
    <location>
        <begin position="983"/>
        <end position="1002"/>
    </location>
</feature>
<evidence type="ECO:0000256" key="2">
    <source>
        <dbReference type="ARBA" id="ARBA00022692"/>
    </source>
</evidence>
<keyword evidence="2 7" id="KW-0812">Transmembrane</keyword>
<dbReference type="PANTHER" id="PTHR31082">
    <property type="entry name" value="PHEROMONE-REGULATED MEMBRANE PROTEIN 10"/>
    <property type="match status" value="1"/>
</dbReference>
<protein>
    <submittedName>
        <fullName evidence="10">Pheromone-regulated protein prm10</fullName>
    </submittedName>
</protein>
<evidence type="ECO:0000256" key="6">
    <source>
        <dbReference type="SAM" id="MobiDB-lite"/>
    </source>
</evidence>
<feature type="compositionally biased region" description="Polar residues" evidence="6">
    <location>
        <begin position="396"/>
        <end position="417"/>
    </location>
</feature>
<feature type="region of interest" description="Disordered" evidence="6">
    <location>
        <begin position="850"/>
        <end position="875"/>
    </location>
</feature>
<keyword evidence="3 7" id="KW-1133">Transmembrane helix</keyword>
<feature type="compositionally biased region" description="Low complexity" evidence="6">
    <location>
        <begin position="144"/>
        <end position="156"/>
    </location>
</feature>
<feature type="compositionally biased region" description="Polar residues" evidence="6">
    <location>
        <begin position="862"/>
        <end position="875"/>
    </location>
</feature>
<evidence type="ECO:0000256" key="7">
    <source>
        <dbReference type="SAM" id="Phobius"/>
    </source>
</evidence>
<reference evidence="10 11" key="1">
    <citation type="submission" date="2024-05" db="EMBL/GenBank/DDBJ databases">
        <title>A draft genome resource for the thread blight pathogen Marasmius tenuissimus strain MS-2.</title>
        <authorList>
            <person name="Yulfo-Soto G.E."/>
            <person name="Baruah I.K."/>
            <person name="Amoako-Attah I."/>
            <person name="Bukari Y."/>
            <person name="Meinhardt L.W."/>
            <person name="Bailey B.A."/>
            <person name="Cohen S.P."/>
        </authorList>
    </citation>
    <scope>NUCLEOTIDE SEQUENCE [LARGE SCALE GENOMIC DNA]</scope>
    <source>
        <strain evidence="10 11">MS-2</strain>
    </source>
</reference>
<feature type="transmembrane region" description="Helical" evidence="7">
    <location>
        <begin position="1175"/>
        <end position="1199"/>
    </location>
</feature>
<name>A0ABR2ZDM8_9AGAR</name>
<comment type="similarity">
    <text evidence="5">Belongs to the ThrE exporter (TC 2.A.79) family.</text>
</comment>
<proteinExistence type="inferred from homology"/>
<feature type="compositionally biased region" description="Pro residues" evidence="6">
    <location>
        <begin position="423"/>
        <end position="439"/>
    </location>
</feature>
<feature type="compositionally biased region" description="Polar residues" evidence="6">
    <location>
        <begin position="486"/>
        <end position="501"/>
    </location>
</feature>
<gene>
    <name evidence="10" type="primary">PRM10_3</name>
    <name evidence="10" type="ORF">AAF712_014749</name>
</gene>
<feature type="compositionally biased region" description="Basic and acidic residues" evidence="6">
    <location>
        <begin position="547"/>
        <end position="563"/>
    </location>
</feature>
<dbReference type="PANTHER" id="PTHR31082:SF4">
    <property type="entry name" value="PHEROMONE-REGULATED MEMBRANE PROTEIN 10"/>
    <property type="match status" value="1"/>
</dbReference>
<evidence type="ECO:0000313" key="10">
    <source>
        <dbReference type="EMBL" id="KAL0058557.1"/>
    </source>
</evidence>
<dbReference type="InterPro" id="IPR051361">
    <property type="entry name" value="ThrE/Ser_Exporter"/>
</dbReference>
<dbReference type="Pfam" id="PF06738">
    <property type="entry name" value="ThrE"/>
    <property type="match status" value="2"/>
</dbReference>
<dbReference type="EMBL" id="JBBXMP010000299">
    <property type="protein sequence ID" value="KAL0058557.1"/>
    <property type="molecule type" value="Genomic_DNA"/>
</dbReference>
<evidence type="ECO:0000259" key="8">
    <source>
        <dbReference type="Pfam" id="PF06738"/>
    </source>
</evidence>
<keyword evidence="4 7" id="KW-0472">Membrane</keyword>
<feature type="compositionally biased region" description="Low complexity" evidence="6">
    <location>
        <begin position="707"/>
        <end position="721"/>
    </location>
</feature>
<evidence type="ECO:0000256" key="1">
    <source>
        <dbReference type="ARBA" id="ARBA00004141"/>
    </source>
</evidence>
<feature type="transmembrane region" description="Helical" evidence="7">
    <location>
        <begin position="951"/>
        <end position="971"/>
    </location>
</feature>
<dbReference type="Proteomes" id="UP001437256">
    <property type="component" value="Unassembled WGS sequence"/>
</dbReference>
<feature type="transmembrane region" description="Helical" evidence="7">
    <location>
        <begin position="1125"/>
        <end position="1145"/>
    </location>
</feature>
<feature type="transmembrane region" description="Helical" evidence="7">
    <location>
        <begin position="1151"/>
        <end position="1168"/>
    </location>
</feature>
<feature type="region of interest" description="Disordered" evidence="6">
    <location>
        <begin position="651"/>
        <end position="721"/>
    </location>
</feature>